<proteinExistence type="predicted"/>
<keyword evidence="1" id="KW-0472">Membrane</keyword>
<name>A0A1Y1ZJC9_9PLEO</name>
<keyword evidence="1" id="KW-1133">Transmembrane helix</keyword>
<evidence type="ECO:0008006" key="4">
    <source>
        <dbReference type="Google" id="ProtNLM"/>
    </source>
</evidence>
<reference evidence="2 3" key="1">
    <citation type="submission" date="2016-07" db="EMBL/GenBank/DDBJ databases">
        <title>Pervasive Adenine N6-methylation of Active Genes in Fungi.</title>
        <authorList>
            <consortium name="DOE Joint Genome Institute"/>
            <person name="Mondo S.J."/>
            <person name="Dannebaum R.O."/>
            <person name="Kuo R.C."/>
            <person name="Labutti K."/>
            <person name="Haridas S."/>
            <person name="Kuo A."/>
            <person name="Salamov A."/>
            <person name="Ahrendt S.R."/>
            <person name="Lipzen A."/>
            <person name="Sullivan W."/>
            <person name="Andreopoulos W.B."/>
            <person name="Clum A."/>
            <person name="Lindquist E."/>
            <person name="Daum C."/>
            <person name="Ramamoorthy G.K."/>
            <person name="Gryganskyi A."/>
            <person name="Culley D."/>
            <person name="Magnuson J.K."/>
            <person name="James T.Y."/>
            <person name="O'Malley M.A."/>
            <person name="Stajich J.E."/>
            <person name="Spatafora J.W."/>
            <person name="Visel A."/>
            <person name="Grigoriev I.V."/>
        </authorList>
    </citation>
    <scope>NUCLEOTIDE SEQUENCE [LARGE SCALE GENOMIC DNA]</scope>
    <source>
        <strain evidence="2 3">CBS 115471</strain>
    </source>
</reference>
<sequence length="497" mass="57626">MPLTKEKTTLTWLWVIKLFEIIPVAITAFAAKKLYDLVAKNPELQSPLYGRHILVAQQLVYYGCVILFPWLFISCALMFKFRGSWLLLYGMIDLSLTMVIIVGLAFQDRYLPASTKACRKAEEWKVNGDHMSFFSQAAAHNTKDTAAGKCKSFVSTWELGLCVAFFHMIVSYVGIFFDEREFSILNPFRPLFYLILAVIGPFYYFYINIVPRIRFAFFYLVKLPSGLRGLKTLRFEKPTPYVPRYDSMTISNPKLQQILTIEHVLLNVVDYLHYDDIINLSLTSKSVREAVYPGRDLQHRLPKLLKRSCNQGSTRKACLYCNKKICEDCKVSVFQPVIPGRRHISSCIAYCSKCYYQEFSRRQPGYKRPCSCRYLDATFEYQDVCHSCSTRDLTELGKIRQKRFRQEAKDIAQGKCFPNNTIDLPPENKPKCSKCHAEFPSGTRWWKCTMCEGECRDRIHPPFVGKAREPDLEMAESMPKEKDEAGIAKWLSFFRNR</sequence>
<dbReference type="EMBL" id="MCFA01000080">
    <property type="protein sequence ID" value="ORY09935.1"/>
    <property type="molecule type" value="Genomic_DNA"/>
</dbReference>
<feature type="transmembrane region" description="Helical" evidence="1">
    <location>
        <begin position="85"/>
        <end position="106"/>
    </location>
</feature>
<comment type="caution">
    <text evidence="2">The sequence shown here is derived from an EMBL/GenBank/DDBJ whole genome shotgun (WGS) entry which is preliminary data.</text>
</comment>
<feature type="transmembrane region" description="Helical" evidence="1">
    <location>
        <begin position="12"/>
        <end position="31"/>
    </location>
</feature>
<accession>A0A1Y1ZJC9</accession>
<dbReference type="Proteomes" id="UP000193144">
    <property type="component" value="Unassembled WGS sequence"/>
</dbReference>
<feature type="transmembrane region" description="Helical" evidence="1">
    <location>
        <begin position="189"/>
        <end position="207"/>
    </location>
</feature>
<feature type="transmembrane region" description="Helical" evidence="1">
    <location>
        <begin position="59"/>
        <end position="79"/>
    </location>
</feature>
<dbReference type="AlphaFoldDB" id="A0A1Y1ZJC9"/>
<organism evidence="2 3">
    <name type="scientific">Clohesyomyces aquaticus</name>
    <dbReference type="NCBI Taxonomy" id="1231657"/>
    <lineage>
        <taxon>Eukaryota</taxon>
        <taxon>Fungi</taxon>
        <taxon>Dikarya</taxon>
        <taxon>Ascomycota</taxon>
        <taxon>Pezizomycotina</taxon>
        <taxon>Dothideomycetes</taxon>
        <taxon>Pleosporomycetidae</taxon>
        <taxon>Pleosporales</taxon>
        <taxon>Lindgomycetaceae</taxon>
        <taxon>Clohesyomyces</taxon>
    </lineage>
</organism>
<keyword evidence="1" id="KW-0812">Transmembrane</keyword>
<feature type="transmembrane region" description="Helical" evidence="1">
    <location>
        <begin position="159"/>
        <end position="177"/>
    </location>
</feature>
<protein>
    <recommendedName>
        <fullName evidence="4">F-box domain-containing protein</fullName>
    </recommendedName>
</protein>
<evidence type="ECO:0000256" key="1">
    <source>
        <dbReference type="SAM" id="Phobius"/>
    </source>
</evidence>
<keyword evidence="3" id="KW-1185">Reference proteome</keyword>
<evidence type="ECO:0000313" key="2">
    <source>
        <dbReference type="EMBL" id="ORY09935.1"/>
    </source>
</evidence>
<evidence type="ECO:0000313" key="3">
    <source>
        <dbReference type="Proteomes" id="UP000193144"/>
    </source>
</evidence>
<gene>
    <name evidence="2" type="ORF">BCR34DRAFT_602525</name>
</gene>
<dbReference type="OrthoDB" id="4191440at2759"/>